<proteinExistence type="predicted"/>
<sequence length="324" mass="35623">MKDINMRVKLILHILTALLYIMTSKGHSEEIIYLHNDILGNTISSTDTSRNVLWLEEFYPYGKKLNLEGEQDEAWYSGYQYDSDFDLSYVNARYYDSNIGRFLSVDPVRFVEDNSASFNKYAYANNNPYKFNDKTGEYADLIIEAASLGIGVYSLDQNIQQGNYGAAALDAVGLVADGILAVVPGVPGAVGLSIQASRKTAGAAGESIIKSGDTTVYQATDPETGEVIYVGITKNIPQRAATHRREKGISIEPIIGLENIDRAQARGVEQVLIELFGMANKNEGPLLNKINSISKDNSKYNDAVATGRDILKEIGYPGDTPNRR</sequence>
<dbReference type="Proteomes" id="UP001569428">
    <property type="component" value="Unassembled WGS sequence"/>
</dbReference>
<dbReference type="EMBL" id="JBGMEK010000003">
    <property type="protein sequence ID" value="MFA0809792.1"/>
    <property type="molecule type" value="Genomic_DNA"/>
</dbReference>
<dbReference type="PANTHER" id="PTHR32305">
    <property type="match status" value="1"/>
</dbReference>
<dbReference type="InterPro" id="IPR022385">
    <property type="entry name" value="Rhs_assc_core"/>
</dbReference>
<accession>A0ABV4NVN9</accession>
<dbReference type="CDD" id="cd00719">
    <property type="entry name" value="GIY-YIG_SF"/>
    <property type="match status" value="1"/>
</dbReference>
<protein>
    <submittedName>
        <fullName evidence="1">RHS repeat-associated core domain-containing protein</fullName>
    </submittedName>
</protein>
<organism evidence="1 2">
    <name type="scientific">Microbulbifer epialgicus</name>
    <dbReference type="NCBI Taxonomy" id="393907"/>
    <lineage>
        <taxon>Bacteria</taxon>
        <taxon>Pseudomonadati</taxon>
        <taxon>Pseudomonadota</taxon>
        <taxon>Gammaproteobacteria</taxon>
        <taxon>Cellvibrionales</taxon>
        <taxon>Microbulbiferaceae</taxon>
        <taxon>Microbulbifer</taxon>
    </lineage>
</organism>
<evidence type="ECO:0000313" key="1">
    <source>
        <dbReference type="EMBL" id="MFA0809792.1"/>
    </source>
</evidence>
<dbReference type="PANTHER" id="PTHR32305:SF17">
    <property type="entry name" value="TRNA NUCLEASE WAPA"/>
    <property type="match status" value="1"/>
</dbReference>
<evidence type="ECO:0000313" key="2">
    <source>
        <dbReference type="Proteomes" id="UP001569428"/>
    </source>
</evidence>
<dbReference type="Gene3D" id="2.180.10.10">
    <property type="entry name" value="RHS repeat-associated core"/>
    <property type="match status" value="1"/>
</dbReference>
<dbReference type="RefSeq" id="WP_371837408.1">
    <property type="nucleotide sequence ID" value="NZ_JBGMEK010000003.1"/>
</dbReference>
<dbReference type="InterPro" id="IPR050708">
    <property type="entry name" value="T6SS_VgrG/RHS"/>
</dbReference>
<comment type="caution">
    <text evidence="1">The sequence shown here is derived from an EMBL/GenBank/DDBJ whole genome shotgun (WGS) entry which is preliminary data.</text>
</comment>
<dbReference type="NCBIfam" id="TIGR03696">
    <property type="entry name" value="Rhs_assc_core"/>
    <property type="match status" value="1"/>
</dbReference>
<keyword evidence="2" id="KW-1185">Reference proteome</keyword>
<reference evidence="1 2" key="1">
    <citation type="submission" date="2024-08" db="EMBL/GenBank/DDBJ databases">
        <authorList>
            <person name="Ishaq N."/>
        </authorList>
    </citation>
    <scope>NUCLEOTIDE SEQUENCE [LARGE SCALE GENOMIC DNA]</scope>
    <source>
        <strain evidence="1 2">DSM 18651</strain>
    </source>
</reference>
<name>A0ABV4NVN9_9GAMM</name>
<gene>
    <name evidence="1" type="ORF">ACCI49_02575</name>
</gene>